<dbReference type="InterPro" id="IPR012959">
    <property type="entry name" value="CPL_dom"/>
</dbReference>
<name>A0A3M7JD65_HORWE</name>
<dbReference type="InterPro" id="IPR033133">
    <property type="entry name" value="PUM-HD"/>
</dbReference>
<dbReference type="GO" id="GO:0006417">
    <property type="term" value="P:regulation of translation"/>
    <property type="evidence" value="ECO:0007669"/>
    <property type="project" value="TreeGrafter"/>
</dbReference>
<dbReference type="InterPro" id="IPR016024">
    <property type="entry name" value="ARM-type_fold"/>
</dbReference>
<protein>
    <recommendedName>
        <fullName evidence="5">PUM-HD domain-containing protein</fullName>
    </recommendedName>
</protein>
<gene>
    <name evidence="6" type="ORF">D0859_00447</name>
</gene>
<dbReference type="GO" id="GO:0003729">
    <property type="term" value="F:mRNA binding"/>
    <property type="evidence" value="ECO:0007669"/>
    <property type="project" value="TreeGrafter"/>
</dbReference>
<feature type="compositionally biased region" description="Basic and acidic residues" evidence="4">
    <location>
        <begin position="47"/>
        <end position="63"/>
    </location>
</feature>
<evidence type="ECO:0000313" key="7">
    <source>
        <dbReference type="Proteomes" id="UP000281677"/>
    </source>
</evidence>
<dbReference type="InterPro" id="IPR011989">
    <property type="entry name" value="ARM-like"/>
</dbReference>
<evidence type="ECO:0000256" key="4">
    <source>
        <dbReference type="SAM" id="MobiDB-lite"/>
    </source>
</evidence>
<dbReference type="PANTHER" id="PTHR13389:SF0">
    <property type="entry name" value="PUMILIO HOMOLOG 3"/>
    <property type="match status" value="1"/>
</dbReference>
<evidence type="ECO:0000313" key="6">
    <source>
        <dbReference type="EMBL" id="RMZ35446.1"/>
    </source>
</evidence>
<feature type="domain" description="PUM-HD" evidence="5">
    <location>
        <begin position="141"/>
        <end position="487"/>
    </location>
</feature>
<evidence type="ECO:0000259" key="5">
    <source>
        <dbReference type="PROSITE" id="PS50303"/>
    </source>
</evidence>
<evidence type="ECO:0000256" key="3">
    <source>
        <dbReference type="ARBA" id="ARBA00024893"/>
    </source>
</evidence>
<reference evidence="6 7" key="1">
    <citation type="journal article" date="2018" name="BMC Genomics">
        <title>Genomic evidence for intraspecific hybridization in a clonal and extremely halotolerant yeast.</title>
        <authorList>
            <person name="Gostincar C."/>
            <person name="Stajich J.E."/>
            <person name="Zupancic J."/>
            <person name="Zalar P."/>
            <person name="Gunde-Cimerman N."/>
        </authorList>
    </citation>
    <scope>NUCLEOTIDE SEQUENCE [LARGE SCALE GENOMIC DNA]</scope>
    <source>
        <strain evidence="6 7">EXF-120</strain>
    </source>
</reference>
<dbReference type="Proteomes" id="UP000281677">
    <property type="component" value="Unassembled WGS sequence"/>
</dbReference>
<dbReference type="OrthoDB" id="497380at2759"/>
<dbReference type="GO" id="GO:0005730">
    <property type="term" value="C:nucleolus"/>
    <property type="evidence" value="ECO:0007669"/>
    <property type="project" value="TreeGrafter"/>
</dbReference>
<sequence>MECMHVQAKSYYVTIFWPRSIVPYTDSMLKMGGVPKRKGAPSAAANDVKKPRTVEQKRSRLDEAAEDEGDDFGGFSGDEGEAANGDDKDDSKPPKRPAPPGSNGDPKKFKLDTTSAEAHAKQRALAKERKAAKPNADIIQRSKKIWERLRRKSHVPKEERKELVEELFTIINGRCRDFVFKHDSVRVIQCALKYANQEQRRMIVEELRGDIRTLMESRYGKFLVAKMVVEGDQQIRNIIVPEFYGHIKRLINHPEAGWIVDDVYRQIATTQQRAVMLREWYGTEFAIANKDVNAAKAVETADLPQILEQSPEKRKPIMQHCWQMINSLLQKKMTGFTMLHDAMLQYFLAIPSGTAEHTEFLELLKSDIETKSEAKESTDASGGGDLFRNLAFTKSGSRLVCLALAWGSAKDRKVIMRCFKDTVEMMAFDPYAKMVLVTGLDVPDDVKMSGKAIFHELLGQGIEDETQRLDRLEGVVSHLTARIPALFPLVGAAKWLVNDQDKALVDEIHAIRENTSKKAPELRKKGLLEYLAPTLLELVTKRSENLVQSSFGCQCITETLLEASTEQTTAQRQEAKSAVAQLAAGDPSEAEHLVHNPAAGRMLKTLVLGGNFDPASKTTKLVEPKLGFAETLYPVIKDHLIEWATSPSSFTVVALLESEDVPEAVAKEVKAALKKGKKQIEKAANGDGAKQSQGAADGEQKGKKRRVEGAKGNAGARILLEKL</sequence>
<evidence type="ECO:0000256" key="2">
    <source>
        <dbReference type="ARBA" id="ARBA00022884"/>
    </source>
</evidence>
<keyword evidence="1" id="KW-0677">Repeat</keyword>
<comment type="function">
    <text evidence="3">RNA-binding nucleolar protein required for pre-rRNA processing. Involved in production of 18S rRNA and assembly of small ribosomal subunit.</text>
</comment>
<dbReference type="SUPFAM" id="SSF48371">
    <property type="entry name" value="ARM repeat"/>
    <property type="match status" value="1"/>
</dbReference>
<dbReference type="PROSITE" id="PS50303">
    <property type="entry name" value="PUM_HD"/>
    <property type="match status" value="1"/>
</dbReference>
<dbReference type="VEuPathDB" id="FungiDB:BTJ68_01511"/>
<dbReference type="AlphaFoldDB" id="A0A3M7JD65"/>
<dbReference type="SMART" id="SM00025">
    <property type="entry name" value="Pumilio"/>
    <property type="match status" value="2"/>
</dbReference>
<proteinExistence type="predicted"/>
<dbReference type="Gene3D" id="1.25.10.10">
    <property type="entry name" value="Leucine-rich Repeat Variant"/>
    <property type="match status" value="1"/>
</dbReference>
<dbReference type="Pfam" id="PF08144">
    <property type="entry name" value="CPL"/>
    <property type="match status" value="1"/>
</dbReference>
<dbReference type="EMBL" id="QWIT01000005">
    <property type="protein sequence ID" value="RMZ35446.1"/>
    <property type="molecule type" value="Genomic_DNA"/>
</dbReference>
<keyword evidence="2" id="KW-0694">RNA-binding</keyword>
<dbReference type="InterPro" id="IPR040059">
    <property type="entry name" value="PUM3"/>
</dbReference>
<evidence type="ECO:0000256" key="1">
    <source>
        <dbReference type="ARBA" id="ARBA00022737"/>
    </source>
</evidence>
<dbReference type="PANTHER" id="PTHR13389">
    <property type="entry name" value="PUMILIO HOMOLOG 3"/>
    <property type="match status" value="1"/>
</dbReference>
<dbReference type="InterPro" id="IPR001313">
    <property type="entry name" value="Pumilio_RNA-bd_rpt"/>
</dbReference>
<feature type="region of interest" description="Disordered" evidence="4">
    <location>
        <begin position="35"/>
        <end position="134"/>
    </location>
</feature>
<organism evidence="6 7">
    <name type="scientific">Hortaea werneckii</name>
    <name type="common">Black yeast</name>
    <name type="synonym">Cladosporium werneckii</name>
    <dbReference type="NCBI Taxonomy" id="91943"/>
    <lineage>
        <taxon>Eukaryota</taxon>
        <taxon>Fungi</taxon>
        <taxon>Dikarya</taxon>
        <taxon>Ascomycota</taxon>
        <taxon>Pezizomycotina</taxon>
        <taxon>Dothideomycetes</taxon>
        <taxon>Dothideomycetidae</taxon>
        <taxon>Mycosphaerellales</taxon>
        <taxon>Teratosphaeriaceae</taxon>
        <taxon>Hortaea</taxon>
    </lineage>
</organism>
<comment type="caution">
    <text evidence="6">The sequence shown here is derived from an EMBL/GenBank/DDBJ whole genome shotgun (WGS) entry which is preliminary data.</text>
</comment>
<feature type="region of interest" description="Disordered" evidence="4">
    <location>
        <begin position="677"/>
        <end position="711"/>
    </location>
</feature>
<accession>A0A3M7JD65</accession>